<gene>
    <name evidence="2" type="ORF">ACFO8M_26290</name>
</gene>
<dbReference type="RefSeq" id="WP_387981006.1">
    <property type="nucleotide sequence ID" value="NZ_JBHRWO010000022.1"/>
</dbReference>
<protein>
    <recommendedName>
        <fullName evidence="1">VapC50 C-terminal domain-containing protein</fullName>
    </recommendedName>
</protein>
<proteinExistence type="predicted"/>
<dbReference type="Proteomes" id="UP001595712">
    <property type="component" value="Unassembled WGS sequence"/>
</dbReference>
<organism evidence="2 3">
    <name type="scientific">Glycomyces rhizosphaerae</name>
    <dbReference type="NCBI Taxonomy" id="2054422"/>
    <lineage>
        <taxon>Bacteria</taxon>
        <taxon>Bacillati</taxon>
        <taxon>Actinomycetota</taxon>
        <taxon>Actinomycetes</taxon>
        <taxon>Glycomycetales</taxon>
        <taxon>Glycomycetaceae</taxon>
        <taxon>Glycomyces</taxon>
    </lineage>
</organism>
<comment type="caution">
    <text evidence="2">The sequence shown here is derived from an EMBL/GenBank/DDBJ whole genome shotgun (WGS) entry which is preliminary data.</text>
</comment>
<reference evidence="3" key="1">
    <citation type="journal article" date="2019" name="Int. J. Syst. Evol. Microbiol.">
        <title>The Global Catalogue of Microorganisms (GCM) 10K type strain sequencing project: providing services to taxonomists for standard genome sequencing and annotation.</title>
        <authorList>
            <consortium name="The Broad Institute Genomics Platform"/>
            <consortium name="The Broad Institute Genome Sequencing Center for Infectious Disease"/>
            <person name="Wu L."/>
            <person name="Ma J."/>
        </authorList>
    </citation>
    <scope>NUCLEOTIDE SEQUENCE [LARGE SCALE GENOMIC DNA]</scope>
    <source>
        <strain evidence="3">CGMCC 4.7396</strain>
    </source>
</reference>
<dbReference type="EMBL" id="JBHRWO010000022">
    <property type="protein sequence ID" value="MFC3496005.1"/>
    <property type="molecule type" value="Genomic_DNA"/>
</dbReference>
<evidence type="ECO:0000259" key="1">
    <source>
        <dbReference type="Pfam" id="PF26343"/>
    </source>
</evidence>
<name>A0ABV7Q968_9ACTN</name>
<sequence>MIASLRDCLVEGYEPLIDALNLPDKDDRHVLAAAIACRANTIVTFNLKDFPSECLAPFGIEAWSPDEFLLEMIDLDAKRVWGCLQRIADLRRTPPATIEDVLGQLEQSGLIEAAAALRLS</sequence>
<evidence type="ECO:0000313" key="3">
    <source>
        <dbReference type="Proteomes" id="UP001595712"/>
    </source>
</evidence>
<feature type="domain" description="VapC50 C-terminal" evidence="1">
    <location>
        <begin position="65"/>
        <end position="118"/>
    </location>
</feature>
<accession>A0ABV7Q968</accession>
<dbReference type="Pfam" id="PF26343">
    <property type="entry name" value="VapC50_C"/>
    <property type="match status" value="1"/>
</dbReference>
<dbReference type="InterPro" id="IPR058652">
    <property type="entry name" value="VapC50_C"/>
</dbReference>
<evidence type="ECO:0000313" key="2">
    <source>
        <dbReference type="EMBL" id="MFC3496005.1"/>
    </source>
</evidence>
<keyword evidence="3" id="KW-1185">Reference proteome</keyword>